<accession>A0AA41Z0G2</accession>
<dbReference type="SUPFAM" id="SSF53850">
    <property type="entry name" value="Periplasmic binding protein-like II"/>
    <property type="match status" value="1"/>
</dbReference>
<dbReference type="PROSITE" id="PS51318">
    <property type="entry name" value="TAT"/>
    <property type="match status" value="1"/>
</dbReference>
<evidence type="ECO:0000313" key="6">
    <source>
        <dbReference type="Proteomes" id="UP001165667"/>
    </source>
</evidence>
<comment type="caution">
    <text evidence="5">The sequence shown here is derived from an EMBL/GenBank/DDBJ whole genome shotgun (WGS) entry which is preliminary data.</text>
</comment>
<dbReference type="PANTHER" id="PTHR30290:SF38">
    <property type="entry name" value="D,D-DIPEPTIDE-BINDING PERIPLASMIC PROTEIN DDPA-RELATED"/>
    <property type="match status" value="1"/>
</dbReference>
<dbReference type="GO" id="GO:0043190">
    <property type="term" value="C:ATP-binding cassette (ABC) transporter complex"/>
    <property type="evidence" value="ECO:0007669"/>
    <property type="project" value="InterPro"/>
</dbReference>
<keyword evidence="6" id="KW-1185">Reference proteome</keyword>
<evidence type="ECO:0000256" key="1">
    <source>
        <dbReference type="ARBA" id="ARBA00004418"/>
    </source>
</evidence>
<dbReference type="Pfam" id="PF00496">
    <property type="entry name" value="SBP_bac_5"/>
    <property type="match status" value="1"/>
</dbReference>
<dbReference type="Gene3D" id="3.40.190.10">
    <property type="entry name" value="Periplasmic binding protein-like II"/>
    <property type="match status" value="1"/>
</dbReference>
<dbReference type="Gene3D" id="3.10.105.10">
    <property type="entry name" value="Dipeptide-binding Protein, Domain 3"/>
    <property type="match status" value="1"/>
</dbReference>
<evidence type="ECO:0000256" key="2">
    <source>
        <dbReference type="ARBA" id="ARBA00005695"/>
    </source>
</evidence>
<dbReference type="AlphaFoldDB" id="A0AA41Z0G2"/>
<dbReference type="InterPro" id="IPR039424">
    <property type="entry name" value="SBP_5"/>
</dbReference>
<evidence type="ECO:0000313" key="5">
    <source>
        <dbReference type="EMBL" id="MCW6508258.1"/>
    </source>
</evidence>
<dbReference type="GO" id="GO:0015833">
    <property type="term" value="P:peptide transport"/>
    <property type="evidence" value="ECO:0007669"/>
    <property type="project" value="TreeGrafter"/>
</dbReference>
<dbReference type="Proteomes" id="UP001165667">
    <property type="component" value="Unassembled WGS sequence"/>
</dbReference>
<gene>
    <name evidence="5" type="ORF">M8523_09515</name>
</gene>
<comment type="subcellular location">
    <subcellularLocation>
        <location evidence="1">Periplasm</location>
    </subcellularLocation>
</comment>
<proteinExistence type="inferred from homology"/>
<dbReference type="GO" id="GO:0030288">
    <property type="term" value="C:outer membrane-bounded periplasmic space"/>
    <property type="evidence" value="ECO:0007669"/>
    <property type="project" value="UniProtKB-ARBA"/>
</dbReference>
<dbReference type="GO" id="GO:1904680">
    <property type="term" value="F:peptide transmembrane transporter activity"/>
    <property type="evidence" value="ECO:0007669"/>
    <property type="project" value="TreeGrafter"/>
</dbReference>
<dbReference type="EMBL" id="JAMOIM010000005">
    <property type="protein sequence ID" value="MCW6508258.1"/>
    <property type="molecule type" value="Genomic_DNA"/>
</dbReference>
<evidence type="ECO:0000256" key="3">
    <source>
        <dbReference type="ARBA" id="ARBA00022729"/>
    </source>
</evidence>
<comment type="similarity">
    <text evidence="2">Belongs to the bacterial solute-binding protein 5 family.</text>
</comment>
<evidence type="ECO:0000259" key="4">
    <source>
        <dbReference type="Pfam" id="PF00496"/>
    </source>
</evidence>
<dbReference type="RefSeq" id="WP_282584627.1">
    <property type="nucleotide sequence ID" value="NZ_JAMOIM010000005.1"/>
</dbReference>
<dbReference type="PANTHER" id="PTHR30290">
    <property type="entry name" value="PERIPLASMIC BINDING COMPONENT OF ABC TRANSPORTER"/>
    <property type="match status" value="1"/>
</dbReference>
<reference evidence="5" key="1">
    <citation type="submission" date="2022-05" db="EMBL/GenBank/DDBJ databases">
        <authorList>
            <person name="Pankratov T."/>
        </authorList>
    </citation>
    <scope>NUCLEOTIDE SEQUENCE</scope>
    <source>
        <strain evidence="5">BP6-180914</strain>
    </source>
</reference>
<dbReference type="InterPro" id="IPR030678">
    <property type="entry name" value="Peptide/Ni-bd"/>
</dbReference>
<dbReference type="Gene3D" id="3.90.76.10">
    <property type="entry name" value="Dipeptide-binding Protein, Domain 1"/>
    <property type="match status" value="1"/>
</dbReference>
<dbReference type="InterPro" id="IPR006311">
    <property type="entry name" value="TAT_signal"/>
</dbReference>
<organism evidence="5 6">
    <name type="scientific">Lichenifustis flavocetrariae</name>
    <dbReference type="NCBI Taxonomy" id="2949735"/>
    <lineage>
        <taxon>Bacteria</taxon>
        <taxon>Pseudomonadati</taxon>
        <taxon>Pseudomonadota</taxon>
        <taxon>Alphaproteobacteria</taxon>
        <taxon>Hyphomicrobiales</taxon>
        <taxon>Lichenihabitantaceae</taxon>
        <taxon>Lichenifustis</taxon>
    </lineage>
</organism>
<feature type="domain" description="Solute-binding protein family 5" evidence="4">
    <location>
        <begin position="114"/>
        <end position="471"/>
    </location>
</feature>
<dbReference type="InterPro" id="IPR000914">
    <property type="entry name" value="SBP_5_dom"/>
</dbReference>
<dbReference type="CDD" id="cd08513">
    <property type="entry name" value="PBP2_thermophilic_Hb8_like"/>
    <property type="match status" value="1"/>
</dbReference>
<sequence>MNDDRHTTCTASAGGPSRRRLLALGASAGALAWLGPQAGWMAQALAATPPAKPTGQVVIGLSQEPTVFHPLLVHIEVDEAVYFNLFSALWRVDPKGNFVPDLVSEIPTVENGGFSADGLHWRIKLKPGVKWHDGTPFTAEDVKYNIELIQNPKFLAGRKAGHELVRDITVVSPTELTWRMDKPYAPYPAILSWTFFVPKHIFEKEADPNKPAFVNKPVGTGPFTWVERIPGDHITLAAYPAYHGGGPYLERLVIKYVPDLTVLYTQFQTGDIDYIGLQGITPDHYEEAKALADRVVTPVPQAFIENIGLNLGKPVFKDLAVREALYWAMDKKSIIEQIYYGLPTPTESYLPMQSWAYNPDLPKQSYDPEKAKKILDDAGWKPGSDGIREKNGVRLEFTNSTTAGNHVREQAQQLLQQNWAEIGAKMTISNLPPAVMWGDYWMMSKFDSAMVGIDFMVGPDPDATDFFASKSIGAKGGGGQNTCQYESPEVDACLAEGASTVDQAKRKAAYLKMQQLTRQDLPYLPIFQYAMVQGVKSKLQGFAPDVSVQENCYNANTWYWA</sequence>
<keyword evidence="3" id="KW-0732">Signal</keyword>
<name>A0AA41Z0G2_9HYPH</name>
<dbReference type="PIRSF" id="PIRSF002741">
    <property type="entry name" value="MppA"/>
    <property type="match status" value="1"/>
</dbReference>
<protein>
    <submittedName>
        <fullName evidence="5">Peptide ABC transporter substrate-binding protein</fullName>
    </submittedName>
</protein>